<dbReference type="PANTHER" id="PTHR11102:SF160">
    <property type="entry name" value="ERAD-ASSOCIATED E3 UBIQUITIN-PROTEIN LIGASE COMPONENT HRD3"/>
    <property type="match status" value="1"/>
</dbReference>
<comment type="similarity">
    <text evidence="1">Belongs to the sel-1 family.</text>
</comment>
<dbReference type="InterPro" id="IPR011990">
    <property type="entry name" value="TPR-like_helical_dom_sf"/>
</dbReference>
<reference evidence="3 4" key="1">
    <citation type="submission" date="2024-04" db="EMBL/GenBank/DDBJ databases">
        <title>Tritrichomonas musculus Genome.</title>
        <authorList>
            <person name="Alves-Ferreira E."/>
            <person name="Grigg M."/>
            <person name="Lorenzi H."/>
            <person name="Galac M."/>
        </authorList>
    </citation>
    <scope>NUCLEOTIDE SEQUENCE [LARGE SCALE GENOMIC DNA]</scope>
    <source>
        <strain evidence="3 4">EAF2021</strain>
    </source>
</reference>
<organism evidence="3 4">
    <name type="scientific">Tritrichomonas musculus</name>
    <dbReference type="NCBI Taxonomy" id="1915356"/>
    <lineage>
        <taxon>Eukaryota</taxon>
        <taxon>Metamonada</taxon>
        <taxon>Parabasalia</taxon>
        <taxon>Tritrichomonadida</taxon>
        <taxon>Tritrichomonadidae</taxon>
        <taxon>Tritrichomonas</taxon>
    </lineage>
</organism>
<dbReference type="Gene3D" id="1.25.40.10">
    <property type="entry name" value="Tetratricopeptide repeat domain"/>
    <property type="match status" value="2"/>
</dbReference>
<name>A0ABR2J2B8_9EUKA</name>
<dbReference type="PANTHER" id="PTHR11102">
    <property type="entry name" value="SEL-1-LIKE PROTEIN"/>
    <property type="match status" value="1"/>
</dbReference>
<dbReference type="Proteomes" id="UP001470230">
    <property type="component" value="Unassembled WGS sequence"/>
</dbReference>
<keyword evidence="4" id="KW-1185">Reference proteome</keyword>
<dbReference type="InterPro" id="IPR050767">
    <property type="entry name" value="Sel1_AlgK"/>
</dbReference>
<sequence>MISTEISNLNNFRKIKDIINNKYASVTLVEDINSNNKYIVTTLSRKCESEQDQKLFLTKISRISRISRHPSVLSIYGFCVNDFNNQPFPTIITEYLPNGTLGDLFKDDCPANLLQSFTPTKKFINFVGIAVGLRHFHFNYIQHGDLHPGYIVMDANFYPHIFTDGVSAKIYDHFPYSKKVEFEANDVFSFSLIAYELISGRKPIITEQSIPDISLIKSQYIRTFLQKCWSSKIYDRPKFTAIIDEIIDHKEEFYSEFGNINKDEVTIYFNFLRDHLVQYSKHFKEAADRDNIVAILMYGRILYNGYGVQANKAEAAKYFKKAADRGSVVAMNSYGNMLSYGNGVPKDLEQAAHYYKMASDKGSIVSTNSNDEASRPDIVGTIDIAQGNINDNAESFNAMCHSELALDGGEENVLKEKEKMVSYCKMLADKGDTDMMNNYAIMLQQGEEVPADNEEAARYFKMAVDRGNVLSMHNYAVMLEDDEEKSMVYYKMAADKGHPESINRYGQYLYDVKEDPVKAAKYFKTAADKGITDAMFNYAVIVDQGIGLDQNKFDAAKYYKMAADKGHQDAMFNYAMMLENGDGIETDKKEALKYYKAAADNGNENAMFNYGCMLITGDGIEPNYEEAVKYFKMGADNQNVASMFNLAVLLYKGEKVERDKKLAFHYYKTAAYLGDTDSMNNLGSMLRDGDGVDCDKKEAAFYFKTAADLGHPFAMFNYANMVLTGDGIDPDEEEAANYFKLAADCGHPEAMYIYAKMLNEGNGVERNLVEAMNYFKLAAEHGVENAENDYQRLSDLLDFM</sequence>
<gene>
    <name evidence="3" type="ORF">M9Y10_007796</name>
</gene>
<dbReference type="SUPFAM" id="SSF56112">
    <property type="entry name" value="Protein kinase-like (PK-like)"/>
    <property type="match status" value="1"/>
</dbReference>
<dbReference type="Pfam" id="PF07714">
    <property type="entry name" value="PK_Tyr_Ser-Thr"/>
    <property type="match status" value="1"/>
</dbReference>
<dbReference type="SMART" id="SM00671">
    <property type="entry name" value="SEL1"/>
    <property type="match status" value="12"/>
</dbReference>
<dbReference type="SUPFAM" id="SSF81901">
    <property type="entry name" value="HCP-like"/>
    <property type="match status" value="3"/>
</dbReference>
<accession>A0ABR2J2B8</accession>
<evidence type="ECO:0000313" key="4">
    <source>
        <dbReference type="Proteomes" id="UP001470230"/>
    </source>
</evidence>
<dbReference type="InterPro" id="IPR006597">
    <property type="entry name" value="Sel1-like"/>
</dbReference>
<dbReference type="PROSITE" id="PS50011">
    <property type="entry name" value="PROTEIN_KINASE_DOM"/>
    <property type="match status" value="1"/>
</dbReference>
<feature type="domain" description="Protein kinase" evidence="2">
    <location>
        <begin position="12"/>
        <end position="254"/>
    </location>
</feature>
<dbReference type="InterPro" id="IPR011009">
    <property type="entry name" value="Kinase-like_dom_sf"/>
</dbReference>
<proteinExistence type="inferred from homology"/>
<evidence type="ECO:0000313" key="3">
    <source>
        <dbReference type="EMBL" id="KAK8872038.1"/>
    </source>
</evidence>
<protein>
    <recommendedName>
        <fullName evidence="2">Protein kinase domain-containing protein</fullName>
    </recommendedName>
</protein>
<evidence type="ECO:0000256" key="1">
    <source>
        <dbReference type="ARBA" id="ARBA00038101"/>
    </source>
</evidence>
<dbReference type="EMBL" id="JAPFFF010000013">
    <property type="protein sequence ID" value="KAK8872038.1"/>
    <property type="molecule type" value="Genomic_DNA"/>
</dbReference>
<dbReference type="Gene3D" id="1.10.510.10">
    <property type="entry name" value="Transferase(Phosphotransferase) domain 1"/>
    <property type="match status" value="1"/>
</dbReference>
<evidence type="ECO:0000259" key="2">
    <source>
        <dbReference type="PROSITE" id="PS50011"/>
    </source>
</evidence>
<comment type="caution">
    <text evidence="3">The sequence shown here is derived from an EMBL/GenBank/DDBJ whole genome shotgun (WGS) entry which is preliminary data.</text>
</comment>
<dbReference type="Pfam" id="PF08238">
    <property type="entry name" value="Sel1"/>
    <property type="match status" value="12"/>
</dbReference>
<dbReference type="InterPro" id="IPR001245">
    <property type="entry name" value="Ser-Thr/Tyr_kinase_cat_dom"/>
</dbReference>
<dbReference type="InterPro" id="IPR000719">
    <property type="entry name" value="Prot_kinase_dom"/>
</dbReference>